<dbReference type="InterPro" id="IPR002155">
    <property type="entry name" value="Thiolase"/>
</dbReference>
<keyword evidence="3" id="KW-0808">Transferase</keyword>
<evidence type="ECO:0000313" key="3">
    <source>
        <dbReference type="EMBL" id="KUG02734.1"/>
    </source>
</evidence>
<reference evidence="3" key="1">
    <citation type="journal article" date="2015" name="Proc. Natl. Acad. Sci. U.S.A.">
        <title>Networks of energetic and metabolic interactions define dynamics in microbial communities.</title>
        <authorList>
            <person name="Embree M."/>
            <person name="Liu J.K."/>
            <person name="Al-Bassam M.M."/>
            <person name="Zengler K."/>
        </authorList>
    </citation>
    <scope>NUCLEOTIDE SEQUENCE</scope>
</reference>
<dbReference type="InterPro" id="IPR055140">
    <property type="entry name" value="Thiolase_C_2"/>
</dbReference>
<dbReference type="Pfam" id="PF00108">
    <property type="entry name" value="Thiolase_N"/>
    <property type="match status" value="1"/>
</dbReference>
<proteinExistence type="predicted"/>
<organism evidence="3">
    <name type="scientific">hydrocarbon metagenome</name>
    <dbReference type="NCBI Taxonomy" id="938273"/>
    <lineage>
        <taxon>unclassified sequences</taxon>
        <taxon>metagenomes</taxon>
        <taxon>ecological metagenomes</taxon>
    </lineage>
</organism>
<evidence type="ECO:0000259" key="2">
    <source>
        <dbReference type="Pfam" id="PF22691"/>
    </source>
</evidence>
<feature type="domain" description="Thiolase C-terminal" evidence="2">
    <location>
        <begin position="249"/>
        <end position="380"/>
    </location>
</feature>
<dbReference type="EMBL" id="LNQE01001911">
    <property type="protein sequence ID" value="KUG02734.1"/>
    <property type="molecule type" value="Genomic_DNA"/>
</dbReference>
<dbReference type="PIRSF" id="PIRSF000429">
    <property type="entry name" value="Ac-CoA_Ac_transf"/>
    <property type="match status" value="1"/>
</dbReference>
<dbReference type="GO" id="GO:0016747">
    <property type="term" value="F:acyltransferase activity, transferring groups other than amino-acyl groups"/>
    <property type="evidence" value="ECO:0007669"/>
    <property type="project" value="InterPro"/>
</dbReference>
<gene>
    <name evidence="3" type="ORF">ASZ90_019887</name>
</gene>
<feature type="domain" description="Thiolase N-terminal" evidence="1">
    <location>
        <begin position="21"/>
        <end position="228"/>
    </location>
</feature>
<dbReference type="Gene3D" id="3.40.47.10">
    <property type="match status" value="1"/>
</dbReference>
<dbReference type="PANTHER" id="PTHR42870">
    <property type="entry name" value="ACETYL-COA C-ACETYLTRANSFERASE"/>
    <property type="match status" value="1"/>
</dbReference>
<protein>
    <submittedName>
        <fullName evidence="3">Acetyl-coa acetyltransferase</fullName>
    </submittedName>
</protein>
<accession>A0A0W8E290</accession>
<dbReference type="Pfam" id="PF22691">
    <property type="entry name" value="Thiolase_C_1"/>
    <property type="match status" value="1"/>
</dbReference>
<comment type="caution">
    <text evidence="3">The sequence shown here is derived from an EMBL/GenBank/DDBJ whole genome shotgun (WGS) entry which is preliminary data.</text>
</comment>
<name>A0A0W8E290_9ZZZZ</name>
<dbReference type="CDD" id="cd00829">
    <property type="entry name" value="SCP-x_thiolase"/>
    <property type="match status" value="1"/>
</dbReference>
<dbReference type="InterPro" id="IPR020616">
    <property type="entry name" value="Thiolase_N"/>
</dbReference>
<sequence length="394" mass="41809">MRKVVVLGLGHTNFCFNSPKTGVEMLAEAAVDAILDSNLSAQDIQSAYIGNVLGTFCEGQATVSQFACDDIGCLNIPAIRYEGACASGSIAIREAFMWVASGFYDIVLVGGVEKATAMGTSLATRTFCMGTDSKYEFGTGLTFPGFFALLTRLYATQYNLPLSRLKEQMASVSVQSHKYGMKNPHAQIKQEISVDDVLKSMPVCTPLNLHDCCPFSDGAAAAVLCSEEAALKISNKKPVYISGIGLATSGKMTSQYKYLPRLRARELAARQSYQMTGFRPEDIDVCELHDCFSIASFIAAEGLGFFEPGKAGEAWEKGAAAIGGKTPINISGGLKAKGHPIGATGVSQLYHITKQLRGELAEDGVQVDGARIGMVDTLGGDGCICNLILTVDGA</sequence>
<dbReference type="AlphaFoldDB" id="A0A0W8E290"/>
<dbReference type="InterPro" id="IPR016039">
    <property type="entry name" value="Thiolase-like"/>
</dbReference>
<dbReference type="PANTHER" id="PTHR42870:SF6">
    <property type="entry name" value="ACETYL-COA C-ACYLTRANSFERASE"/>
    <property type="match status" value="1"/>
</dbReference>
<dbReference type="SUPFAM" id="SSF53901">
    <property type="entry name" value="Thiolase-like"/>
    <property type="match status" value="1"/>
</dbReference>
<evidence type="ECO:0000259" key="1">
    <source>
        <dbReference type="Pfam" id="PF00108"/>
    </source>
</evidence>